<evidence type="ECO:0000313" key="2">
    <source>
        <dbReference type="EMBL" id="KZT10668.1"/>
    </source>
</evidence>
<organism evidence="2 3">
    <name type="scientific">Laetiporus sulphureus 93-53</name>
    <dbReference type="NCBI Taxonomy" id="1314785"/>
    <lineage>
        <taxon>Eukaryota</taxon>
        <taxon>Fungi</taxon>
        <taxon>Dikarya</taxon>
        <taxon>Basidiomycota</taxon>
        <taxon>Agaricomycotina</taxon>
        <taxon>Agaricomycetes</taxon>
        <taxon>Polyporales</taxon>
        <taxon>Laetiporus</taxon>
    </lineage>
</organism>
<dbReference type="OrthoDB" id="3184377at2759"/>
<reference evidence="2 3" key="1">
    <citation type="journal article" date="2016" name="Mol. Biol. Evol.">
        <title>Comparative Genomics of Early-Diverging Mushroom-Forming Fungi Provides Insights into the Origins of Lignocellulose Decay Capabilities.</title>
        <authorList>
            <person name="Nagy L.G."/>
            <person name="Riley R."/>
            <person name="Tritt A."/>
            <person name="Adam C."/>
            <person name="Daum C."/>
            <person name="Floudas D."/>
            <person name="Sun H."/>
            <person name="Yadav J.S."/>
            <person name="Pangilinan J."/>
            <person name="Larsson K.H."/>
            <person name="Matsuura K."/>
            <person name="Barry K."/>
            <person name="Labutti K."/>
            <person name="Kuo R."/>
            <person name="Ohm R.A."/>
            <person name="Bhattacharya S.S."/>
            <person name="Shirouzu T."/>
            <person name="Yoshinaga Y."/>
            <person name="Martin F.M."/>
            <person name="Grigoriev I.V."/>
            <person name="Hibbett D.S."/>
        </authorList>
    </citation>
    <scope>NUCLEOTIDE SEQUENCE [LARGE SCALE GENOMIC DNA]</scope>
    <source>
        <strain evidence="2 3">93-53</strain>
    </source>
</reference>
<keyword evidence="3" id="KW-1185">Reference proteome</keyword>
<accession>A0A165GQJ4</accession>
<gene>
    <name evidence="2" type="ORF">LAESUDRAFT_644145</name>
</gene>
<dbReference type="GeneID" id="63820863"/>
<dbReference type="CDD" id="cd12087">
    <property type="entry name" value="TM_EGFR-like"/>
    <property type="match status" value="1"/>
</dbReference>
<dbReference type="Proteomes" id="UP000076871">
    <property type="component" value="Unassembled WGS sequence"/>
</dbReference>
<keyword evidence="1" id="KW-0472">Membrane</keyword>
<keyword evidence="1" id="KW-1133">Transmembrane helix</keyword>
<proteinExistence type="predicted"/>
<protein>
    <submittedName>
        <fullName evidence="2">Uncharacterized protein</fullName>
    </submittedName>
</protein>
<dbReference type="AlphaFoldDB" id="A0A165GQJ4"/>
<sequence>MPAVSIVVDAETPKQSEQAELHGHRALTPMISGTVTGGIIGLMWIVGLLLHFYRRWRGHQAVRSAGLRNHRELDILPPKPEVYIIPPDPAIIEGKCAPGERVIFDDPKADADGAPRHVKTVPFAQTEKTRKQKAMEVSEALNSTELRIVSAPQMQTMADEPSPIARGPPVHPFAP</sequence>
<name>A0A165GQJ4_9APHY</name>
<feature type="transmembrane region" description="Helical" evidence="1">
    <location>
        <begin position="30"/>
        <end position="53"/>
    </location>
</feature>
<dbReference type="RefSeq" id="XP_040768408.1">
    <property type="nucleotide sequence ID" value="XM_040903833.1"/>
</dbReference>
<dbReference type="EMBL" id="KV427608">
    <property type="protein sequence ID" value="KZT10668.1"/>
    <property type="molecule type" value="Genomic_DNA"/>
</dbReference>
<evidence type="ECO:0000256" key="1">
    <source>
        <dbReference type="SAM" id="Phobius"/>
    </source>
</evidence>
<dbReference type="InParanoid" id="A0A165GQJ4"/>
<evidence type="ECO:0000313" key="3">
    <source>
        <dbReference type="Proteomes" id="UP000076871"/>
    </source>
</evidence>
<keyword evidence="1" id="KW-0812">Transmembrane</keyword>